<name>A0A0B7GPG0_STRSA</name>
<evidence type="ECO:0000313" key="2">
    <source>
        <dbReference type="Proteomes" id="UP000183504"/>
    </source>
</evidence>
<evidence type="ECO:0000313" key="1">
    <source>
        <dbReference type="EMBL" id="CEL91571.1"/>
    </source>
</evidence>
<reference evidence="1 2" key="1">
    <citation type="submission" date="2015-01" db="EMBL/GenBank/DDBJ databases">
        <authorList>
            <person name="Pelicic Vladimir"/>
        </authorList>
    </citation>
    <scope>NUCLEOTIDE SEQUENCE [LARGE SCALE GENOMIC DNA]</scope>
    <source>
        <strain evidence="1 2">2908</strain>
    </source>
</reference>
<dbReference type="EMBL" id="CDMW01000001">
    <property type="protein sequence ID" value="CEL91571.1"/>
    <property type="molecule type" value="Genomic_DNA"/>
</dbReference>
<proteinExistence type="predicted"/>
<organism evidence="1 2">
    <name type="scientific">Streptococcus sanguinis</name>
    <dbReference type="NCBI Taxonomy" id="1305"/>
    <lineage>
        <taxon>Bacteria</taxon>
        <taxon>Bacillati</taxon>
        <taxon>Bacillota</taxon>
        <taxon>Bacilli</taxon>
        <taxon>Lactobacillales</taxon>
        <taxon>Streptococcaceae</taxon>
        <taxon>Streptococcus</taxon>
    </lineage>
</organism>
<accession>A0A0B7GPG0</accession>
<sequence length="35" mass="4173">MKIYSFQIAANSNSLVQTFWDLRGIPNPWDWIFGR</sequence>
<dbReference type="Proteomes" id="UP000183504">
    <property type="component" value="Unassembled WGS sequence"/>
</dbReference>
<gene>
    <name evidence="1" type="primary">csp</name>
    <name evidence="1" type="ORF">SSV_CDS2304725R</name>
</gene>
<protein>
    <submittedName>
        <fullName evidence="1">Competence-stimulating peptide</fullName>
    </submittedName>
</protein>
<dbReference type="AlphaFoldDB" id="A0A0B7GPG0"/>
<dbReference type="RefSeq" id="WP_072074887.1">
    <property type="nucleotide sequence ID" value="NZ_CDMW01000001.1"/>
</dbReference>